<accession>A0ABQ0LKT5</accession>
<feature type="region of interest" description="Disordered" evidence="1">
    <location>
        <begin position="50"/>
        <end position="69"/>
    </location>
</feature>
<evidence type="ECO:0000313" key="2">
    <source>
        <dbReference type="EMBL" id="GAT51708.1"/>
    </source>
</evidence>
<feature type="region of interest" description="Disordered" evidence="1">
    <location>
        <begin position="123"/>
        <end position="163"/>
    </location>
</feature>
<protein>
    <submittedName>
        <fullName evidence="2">Uncharacterized protein</fullName>
    </submittedName>
</protein>
<gene>
    <name evidence="2" type="ORF">MCHLO_08825</name>
</gene>
<dbReference type="EMBL" id="DF847309">
    <property type="protein sequence ID" value="GAT51708.1"/>
    <property type="molecule type" value="Genomic_DNA"/>
</dbReference>
<evidence type="ECO:0000313" key="3">
    <source>
        <dbReference type="Proteomes" id="UP000815677"/>
    </source>
</evidence>
<evidence type="ECO:0000256" key="1">
    <source>
        <dbReference type="SAM" id="MobiDB-lite"/>
    </source>
</evidence>
<keyword evidence="3" id="KW-1185">Reference proteome</keyword>
<proteinExistence type="predicted"/>
<reference evidence="2" key="1">
    <citation type="submission" date="2014-09" db="EMBL/GenBank/DDBJ databases">
        <title>Genome sequence of the luminous mushroom Mycena chlorophos for searching fungal bioluminescence genes.</title>
        <authorList>
            <person name="Tanaka Y."/>
            <person name="Kasuga D."/>
            <person name="Oba Y."/>
            <person name="Hase S."/>
            <person name="Sato K."/>
            <person name="Oba Y."/>
            <person name="Sakakibara Y."/>
        </authorList>
    </citation>
    <scope>NUCLEOTIDE SEQUENCE</scope>
</reference>
<feature type="compositionally biased region" description="Low complexity" evidence="1">
    <location>
        <begin position="199"/>
        <end position="226"/>
    </location>
</feature>
<sequence>MHGILRSPSQTTSVSGDAISVVSRVSFSCSEDDAFSNADTLIDSVSSCGKASPRCSSMPPTATAPANPLPRRRAVSFDEAQLASHADLPGHSKLGYQMGFVSPQREKSEWTVFKRPNARILGLGFSNSGKRHGAGRSLQRQTYKPQAPKMPAAQLDSRADGGKGVNRFKHGVKYLNDNIIGAKPKLPITPSSPRKLVRRPSTSSSASEGSRASSPRPAPLPSLLALNPGVRVLSKRAGPPTGIPPKRNSAPPTLTRPSHAPAPRPVSMSWANAPAGPFMTKSALRVKNTNTGQWRSQPYPTRKTASISVAMVKSQVPVNVPVPAVRVRTVRFQCDTRDAGSAVRGRMTGQMQAIRRA</sequence>
<name>A0ABQ0LKT5_MYCCL</name>
<organism evidence="2 3">
    <name type="scientific">Mycena chlorophos</name>
    <name type="common">Agaric fungus</name>
    <name type="synonym">Agaricus chlorophos</name>
    <dbReference type="NCBI Taxonomy" id="658473"/>
    <lineage>
        <taxon>Eukaryota</taxon>
        <taxon>Fungi</taxon>
        <taxon>Dikarya</taxon>
        <taxon>Basidiomycota</taxon>
        <taxon>Agaricomycotina</taxon>
        <taxon>Agaricomycetes</taxon>
        <taxon>Agaricomycetidae</taxon>
        <taxon>Agaricales</taxon>
        <taxon>Marasmiineae</taxon>
        <taxon>Mycenaceae</taxon>
        <taxon>Mycena</taxon>
    </lineage>
</organism>
<feature type="region of interest" description="Disordered" evidence="1">
    <location>
        <begin position="182"/>
        <end position="267"/>
    </location>
</feature>
<dbReference type="Proteomes" id="UP000815677">
    <property type="component" value="Unassembled WGS sequence"/>
</dbReference>